<dbReference type="STRING" id="1572751.PK98_10490"/>
<protein>
    <recommendedName>
        <fullName evidence="4">DUF924 domain-containing protein</fullName>
    </recommendedName>
</protein>
<proteinExistence type="predicted"/>
<keyword evidence="3" id="KW-1185">Reference proteome</keyword>
<dbReference type="EMBL" id="JTDN01000002">
    <property type="protein sequence ID" value="KHL25058.1"/>
    <property type="molecule type" value="Genomic_DNA"/>
</dbReference>
<evidence type="ECO:0000256" key="1">
    <source>
        <dbReference type="SAM" id="MobiDB-lite"/>
    </source>
</evidence>
<dbReference type="InterPro" id="IPR010323">
    <property type="entry name" value="DUF924"/>
</dbReference>
<organism evidence="2 3">
    <name type="scientific">Croceibacterium mercuriale</name>
    <dbReference type="NCBI Taxonomy" id="1572751"/>
    <lineage>
        <taxon>Bacteria</taxon>
        <taxon>Pseudomonadati</taxon>
        <taxon>Pseudomonadota</taxon>
        <taxon>Alphaproteobacteria</taxon>
        <taxon>Sphingomonadales</taxon>
        <taxon>Erythrobacteraceae</taxon>
        <taxon>Croceibacterium</taxon>
    </lineage>
</organism>
<evidence type="ECO:0000313" key="2">
    <source>
        <dbReference type="EMBL" id="KHL25058.1"/>
    </source>
</evidence>
<reference evidence="2 3" key="1">
    <citation type="submission" date="2014-11" db="EMBL/GenBank/DDBJ databases">
        <title>Draft genome sequence of Kirrobacter mercurialis.</title>
        <authorList>
            <person name="Coil D.A."/>
            <person name="Eisen J.A."/>
        </authorList>
    </citation>
    <scope>NUCLEOTIDE SEQUENCE [LARGE SCALE GENOMIC DNA]</scope>
    <source>
        <strain evidence="2 3">Coronado</strain>
    </source>
</reference>
<feature type="region of interest" description="Disordered" evidence="1">
    <location>
        <begin position="154"/>
        <end position="173"/>
    </location>
</feature>
<comment type="caution">
    <text evidence="2">The sequence shown here is derived from an EMBL/GenBank/DDBJ whole genome shotgun (WGS) entry which is preliminary data.</text>
</comment>
<dbReference type="Proteomes" id="UP000030988">
    <property type="component" value="Unassembled WGS sequence"/>
</dbReference>
<dbReference type="SUPFAM" id="SSF48452">
    <property type="entry name" value="TPR-like"/>
    <property type="match status" value="1"/>
</dbReference>
<evidence type="ECO:0008006" key="4">
    <source>
        <dbReference type="Google" id="ProtNLM"/>
    </source>
</evidence>
<name>A0A0B2BU26_9SPHN</name>
<gene>
    <name evidence="2" type="ORF">PK98_10490</name>
</gene>
<dbReference type="InterPro" id="IPR011990">
    <property type="entry name" value="TPR-like_helical_dom_sf"/>
</dbReference>
<dbReference type="AlphaFoldDB" id="A0A0B2BU26"/>
<dbReference type="Gene3D" id="1.20.58.320">
    <property type="entry name" value="TPR-like"/>
    <property type="match status" value="1"/>
</dbReference>
<accession>A0A0B2BU26</accession>
<sequence>MEHFWFRRLNPGQWFDPDDAVDAELRRRFAPDLAALWTQAPHSFLTDPHTALAAVLLFDQLPRNLFRGTSTAFAFDPLAQRITHGALARGFDRVLRPEQRVFLAMPLMHSEQIADQLRSLRFFTRLGLPANRAFAVDHYRMIARFGRFPHRNDALGRTSTPAEQRAVEQGFAW</sequence>
<evidence type="ECO:0000313" key="3">
    <source>
        <dbReference type="Proteomes" id="UP000030988"/>
    </source>
</evidence>
<dbReference type="Gene3D" id="1.25.40.10">
    <property type="entry name" value="Tetratricopeptide repeat domain"/>
    <property type="match status" value="1"/>
</dbReference>
<dbReference type="Pfam" id="PF06041">
    <property type="entry name" value="DUF924"/>
    <property type="match status" value="1"/>
</dbReference>